<dbReference type="EMBL" id="JAYDYQ010001087">
    <property type="protein sequence ID" value="KAK4489964.1"/>
    <property type="molecule type" value="Genomic_DNA"/>
</dbReference>
<sequence>MTIGNNADFSQGGGKGNELSSPPMPPAVDGGEKNAVPQKSEVNLTLGGIDLNSSGSVVVKEDKKLLTVLFPDGRDGRDGRAFTLKVQSC</sequence>
<dbReference type="Proteomes" id="UP001291926">
    <property type="component" value="Unassembled WGS sequence"/>
</dbReference>
<accession>A0ABR0DL58</accession>
<evidence type="ECO:0000313" key="2">
    <source>
        <dbReference type="EMBL" id="KAK4489964.1"/>
    </source>
</evidence>
<keyword evidence="3" id="KW-1185">Reference proteome</keyword>
<evidence type="ECO:0000313" key="3">
    <source>
        <dbReference type="Proteomes" id="UP001291926"/>
    </source>
</evidence>
<name>A0ABR0DL58_9LAMI</name>
<reference evidence="2 3" key="1">
    <citation type="journal article" date="2023" name="bioRxiv">
        <title>Genome report: Whole genome sequence and annotation of Penstemon davidsonii.</title>
        <authorList>
            <person name="Ostevik K.L."/>
            <person name="Alabady M."/>
            <person name="Zhang M."/>
            <person name="Rausher M.D."/>
        </authorList>
    </citation>
    <scope>NUCLEOTIDE SEQUENCE [LARGE SCALE GENOMIC DNA]</scope>
    <source>
        <strain evidence="2">DNT005</strain>
        <tissue evidence="2">Whole leaf</tissue>
    </source>
</reference>
<protein>
    <submittedName>
        <fullName evidence="2">Uncharacterized protein</fullName>
    </submittedName>
</protein>
<feature type="region of interest" description="Disordered" evidence="1">
    <location>
        <begin position="1"/>
        <end position="39"/>
    </location>
</feature>
<dbReference type="InterPro" id="IPR052799">
    <property type="entry name" value="Rho_GAP_Regulators"/>
</dbReference>
<comment type="caution">
    <text evidence="2">The sequence shown here is derived from an EMBL/GenBank/DDBJ whole genome shotgun (WGS) entry which is preliminary data.</text>
</comment>
<dbReference type="PANTHER" id="PTHR46265">
    <property type="entry name" value="RHO GTPASE-ACTIVATING PROTEIN 7"/>
    <property type="match status" value="1"/>
</dbReference>
<proteinExistence type="predicted"/>
<gene>
    <name evidence="2" type="ORF">RD792_000618</name>
</gene>
<evidence type="ECO:0000256" key="1">
    <source>
        <dbReference type="SAM" id="MobiDB-lite"/>
    </source>
</evidence>
<dbReference type="PANTHER" id="PTHR46265:SF2">
    <property type="entry name" value="RHO GTPASE-ACTIVATING PROTEIN 7"/>
    <property type="match status" value="1"/>
</dbReference>
<organism evidence="2 3">
    <name type="scientific">Penstemon davidsonii</name>
    <dbReference type="NCBI Taxonomy" id="160366"/>
    <lineage>
        <taxon>Eukaryota</taxon>
        <taxon>Viridiplantae</taxon>
        <taxon>Streptophyta</taxon>
        <taxon>Embryophyta</taxon>
        <taxon>Tracheophyta</taxon>
        <taxon>Spermatophyta</taxon>
        <taxon>Magnoliopsida</taxon>
        <taxon>eudicotyledons</taxon>
        <taxon>Gunneridae</taxon>
        <taxon>Pentapetalae</taxon>
        <taxon>asterids</taxon>
        <taxon>lamiids</taxon>
        <taxon>Lamiales</taxon>
        <taxon>Plantaginaceae</taxon>
        <taxon>Cheloneae</taxon>
        <taxon>Penstemon</taxon>
    </lineage>
</organism>